<name>A0A2S7T145_9BACT</name>
<protein>
    <recommendedName>
        <fullName evidence="2">Thiol:disulfide interchange protein DsbD N-terminal domain-containing protein</fullName>
    </recommendedName>
</protein>
<evidence type="ECO:0000259" key="2">
    <source>
        <dbReference type="Pfam" id="PF11412"/>
    </source>
</evidence>
<dbReference type="InterPro" id="IPR036929">
    <property type="entry name" value="DsbDN_sf"/>
</dbReference>
<feature type="chain" id="PRO_5015541756" description="Thiol:disulfide interchange protein DsbD N-terminal domain-containing protein" evidence="1">
    <location>
        <begin position="19"/>
        <end position="152"/>
    </location>
</feature>
<evidence type="ECO:0000256" key="1">
    <source>
        <dbReference type="SAM" id="SignalP"/>
    </source>
</evidence>
<gene>
    <name evidence="3" type="ORF">CJD36_002185</name>
</gene>
<dbReference type="RefSeq" id="WP_105037460.1">
    <property type="nucleotide sequence ID" value="NZ_PPSL01000001.1"/>
</dbReference>
<accession>A0A2S7T145</accession>
<dbReference type="OrthoDB" id="767251at2"/>
<keyword evidence="1" id="KW-0732">Signal</keyword>
<comment type="caution">
    <text evidence="3">The sequence shown here is derived from an EMBL/GenBank/DDBJ whole genome shotgun (WGS) entry which is preliminary data.</text>
</comment>
<dbReference type="Pfam" id="PF11412">
    <property type="entry name" value="DsbD_N"/>
    <property type="match status" value="1"/>
</dbReference>
<sequence>MKWFKVMLTVCFSFLAVAGYSQMTMDKSAWTFEAKKKSGNQYELITHLKLEKGWHIYAMKPGGDGTLIAPSITYNANPAVKLTGTVKEKGKLISQNLEGIKGKVNMYSGTVDYVQTATITGPTTITGSYEYQICNDMMCLPPTTKQFKVAVK</sequence>
<dbReference type="InterPro" id="IPR028250">
    <property type="entry name" value="DsbDN"/>
</dbReference>
<dbReference type="AlphaFoldDB" id="A0A2S7T145"/>
<dbReference type="Gene3D" id="2.60.40.1250">
    <property type="entry name" value="Thiol:disulfide interchange protein DsbD, N-terminal domain"/>
    <property type="match status" value="1"/>
</dbReference>
<evidence type="ECO:0000313" key="3">
    <source>
        <dbReference type="EMBL" id="PQJ12577.1"/>
    </source>
</evidence>
<evidence type="ECO:0000313" key="4">
    <source>
        <dbReference type="Proteomes" id="UP000239872"/>
    </source>
</evidence>
<dbReference type="Proteomes" id="UP000239872">
    <property type="component" value="Unassembled WGS sequence"/>
</dbReference>
<organism evidence="3 4">
    <name type="scientific">Flavipsychrobacter stenotrophus</name>
    <dbReference type="NCBI Taxonomy" id="2077091"/>
    <lineage>
        <taxon>Bacteria</taxon>
        <taxon>Pseudomonadati</taxon>
        <taxon>Bacteroidota</taxon>
        <taxon>Chitinophagia</taxon>
        <taxon>Chitinophagales</taxon>
        <taxon>Chitinophagaceae</taxon>
        <taxon>Flavipsychrobacter</taxon>
    </lineage>
</organism>
<reference evidence="3 4" key="1">
    <citation type="submission" date="2018-01" db="EMBL/GenBank/DDBJ databases">
        <title>A novel member of the phylum Bacteroidetes isolated from glacier ice.</title>
        <authorList>
            <person name="Liu Q."/>
            <person name="Xin Y.-H."/>
        </authorList>
    </citation>
    <scope>NUCLEOTIDE SEQUENCE [LARGE SCALE GENOMIC DNA]</scope>
    <source>
        <strain evidence="3 4">RB1R16</strain>
    </source>
</reference>
<keyword evidence="4" id="KW-1185">Reference proteome</keyword>
<dbReference type="EMBL" id="PPSL01000001">
    <property type="protein sequence ID" value="PQJ12577.1"/>
    <property type="molecule type" value="Genomic_DNA"/>
</dbReference>
<feature type="domain" description="Thiol:disulfide interchange protein DsbD N-terminal" evidence="2">
    <location>
        <begin position="25"/>
        <end position="149"/>
    </location>
</feature>
<feature type="signal peptide" evidence="1">
    <location>
        <begin position="1"/>
        <end position="18"/>
    </location>
</feature>
<proteinExistence type="predicted"/>